<feature type="region of interest" description="Disordered" evidence="1">
    <location>
        <begin position="38"/>
        <end position="134"/>
    </location>
</feature>
<proteinExistence type="predicted"/>
<feature type="compositionally biased region" description="Basic and acidic residues" evidence="1">
    <location>
        <begin position="124"/>
        <end position="134"/>
    </location>
</feature>
<dbReference type="Proteomes" id="UP000006222">
    <property type="component" value="Unassembled WGS sequence"/>
</dbReference>
<evidence type="ECO:0000313" key="3">
    <source>
        <dbReference type="EMBL" id="EGF26784.1"/>
    </source>
</evidence>
<dbReference type="GO" id="GO:0016787">
    <property type="term" value="F:hydrolase activity"/>
    <property type="evidence" value="ECO:0007669"/>
    <property type="project" value="UniProtKB-KW"/>
</dbReference>
<evidence type="ECO:0000313" key="4">
    <source>
        <dbReference type="Proteomes" id="UP000006222"/>
    </source>
</evidence>
<evidence type="ECO:0000256" key="1">
    <source>
        <dbReference type="SAM" id="MobiDB-lite"/>
    </source>
</evidence>
<dbReference type="GO" id="GO:0006353">
    <property type="term" value="P:DNA-templated transcription termination"/>
    <property type="evidence" value="ECO:0007669"/>
    <property type="project" value="InterPro"/>
</dbReference>
<dbReference type="AlphaFoldDB" id="F2AU61"/>
<keyword evidence="3" id="KW-0378">Hydrolase</keyword>
<accession>F2AU61</accession>
<evidence type="ECO:0000259" key="2">
    <source>
        <dbReference type="SMART" id="SM00959"/>
    </source>
</evidence>
<dbReference type="RefSeq" id="WP_007327172.1">
    <property type="nucleotide sequence ID" value="NZ_AFAR01000172.1"/>
</dbReference>
<dbReference type="Pfam" id="PF07498">
    <property type="entry name" value="Rho_N"/>
    <property type="match status" value="1"/>
</dbReference>
<dbReference type="InterPro" id="IPR036269">
    <property type="entry name" value="Rho_N_sf"/>
</dbReference>
<dbReference type="Pfam" id="PF16258">
    <property type="entry name" value="DUF4912"/>
    <property type="match status" value="1"/>
</dbReference>
<feature type="compositionally biased region" description="Low complexity" evidence="1">
    <location>
        <begin position="64"/>
        <end position="113"/>
    </location>
</feature>
<dbReference type="Gene3D" id="1.10.720.10">
    <property type="match status" value="1"/>
</dbReference>
<dbReference type="InterPro" id="IPR011112">
    <property type="entry name" value="Rho-like_N"/>
</dbReference>
<dbReference type="EC" id="3.6.1.-" evidence="3"/>
<dbReference type="InterPro" id="IPR032585">
    <property type="entry name" value="DUF4912"/>
</dbReference>
<dbReference type="PATRIC" id="fig|991778.3.peg.3465"/>
<dbReference type="SUPFAM" id="SSF68912">
    <property type="entry name" value="Rho N-terminal domain-like"/>
    <property type="match status" value="1"/>
</dbReference>
<comment type="caution">
    <text evidence="3">The sequence shown here is derived from an EMBL/GenBank/DDBJ whole genome shotgun (WGS) entry which is preliminary data.</text>
</comment>
<gene>
    <name evidence="3" type="ORF">RBWH47_02100</name>
</gene>
<feature type="domain" description="Rho termination factor-like N-terminal" evidence="2">
    <location>
        <begin position="6"/>
        <end position="48"/>
    </location>
</feature>
<dbReference type="SMART" id="SM00959">
    <property type="entry name" value="Rho_N"/>
    <property type="match status" value="1"/>
</dbReference>
<feature type="region of interest" description="Disordered" evidence="1">
    <location>
        <begin position="329"/>
        <end position="348"/>
    </location>
</feature>
<organism evidence="3 4">
    <name type="scientific">Rhodopirellula baltica WH47</name>
    <dbReference type="NCBI Taxonomy" id="991778"/>
    <lineage>
        <taxon>Bacteria</taxon>
        <taxon>Pseudomonadati</taxon>
        <taxon>Planctomycetota</taxon>
        <taxon>Planctomycetia</taxon>
        <taxon>Pirellulales</taxon>
        <taxon>Pirellulaceae</taxon>
        <taxon>Rhodopirellula</taxon>
    </lineage>
</organism>
<dbReference type="EMBL" id="AFAR01000172">
    <property type="protein sequence ID" value="EGF26784.1"/>
    <property type="molecule type" value="Genomic_DNA"/>
</dbReference>
<protein>
    <submittedName>
        <fullName evidence="3">Rho termination factor domain protein</fullName>
        <ecNumber evidence="3">3.6.1.-</ecNumber>
    </submittedName>
</protein>
<reference evidence="3 4" key="1">
    <citation type="journal article" date="2013" name="Mar. Genomics">
        <title>Expression of sulfatases in Rhodopirellula baltica and the diversity of sulfatases in the genus Rhodopirellula.</title>
        <authorList>
            <person name="Wegner C.E."/>
            <person name="Richter-Heitmann T."/>
            <person name="Klindworth A."/>
            <person name="Klockow C."/>
            <person name="Richter M."/>
            <person name="Achstetter T."/>
            <person name="Glockner F.O."/>
            <person name="Harder J."/>
        </authorList>
    </citation>
    <scope>NUCLEOTIDE SEQUENCE [LARGE SCALE GENOMIC DNA]</scope>
    <source>
        <strain evidence="3 4">WH47</strain>
    </source>
</reference>
<name>F2AU61_RHOBT</name>
<sequence length="436" mass="48444">MISTVDLPSQTRRELAEIAKNYGITGWHSMRKDDLISEIKKAQQRLRRKAASDAKKSRAGAGAGSAKAKSTSKPSEPRAAATAKKPRSATSSKTPTKSPARKSATTKPKTTVRTRPDAPMTDLTEPKVSAKTERIRAEMRRRRELVQKHKDLSTGTLVAGSAVTDGAQRHRADSPHKDRIVLVVRDAYWLQASWEITQTSVQRAQSAMAEKWHTAVPTLRLLAVGDVTSNSAETVARDITVHGGVSNWYVDVQNPPSRYRVAIGYLASDGEFHCLCRSNVVETPVPGDCQRLDEHWQDIAEDYERIYALSGGYESRSNDLREVFEERLQRKMPHRNDSGSTTGDPSLLRQTKLRLDVEAELIVFGKADPTASVMVGGHPVKLQNDGAFTVRMEFPDKRQVLPVTAETRDGLRQRTTVIAIERNTKVMDTVELQENN</sequence>